<feature type="compositionally biased region" description="Basic residues" evidence="13">
    <location>
        <begin position="405"/>
        <end position="419"/>
    </location>
</feature>
<keyword evidence="16" id="KW-1185">Reference proteome</keyword>
<dbReference type="Gene3D" id="3.40.50.150">
    <property type="entry name" value="Vaccinia Virus protein VP39"/>
    <property type="match status" value="1"/>
</dbReference>
<evidence type="ECO:0000256" key="4">
    <source>
        <dbReference type="ARBA" id="ARBA00022603"/>
    </source>
</evidence>
<dbReference type="GO" id="GO:0000077">
    <property type="term" value="P:DNA damage checkpoint signaling"/>
    <property type="evidence" value="ECO:0007669"/>
    <property type="project" value="TreeGrafter"/>
</dbReference>
<feature type="compositionally biased region" description="Basic residues" evidence="13">
    <location>
        <begin position="437"/>
        <end position="451"/>
    </location>
</feature>
<comment type="miscellaneous">
    <text evidence="11">In contrast to other lysine histone methyltransferases, it does not contain a SET domain, suggesting the existence of another mechanism for methylation of lysine residues of histones.</text>
</comment>
<feature type="coiled-coil region" evidence="12">
    <location>
        <begin position="599"/>
        <end position="626"/>
    </location>
</feature>
<dbReference type="GO" id="GO:0035097">
    <property type="term" value="C:histone methyltransferase complex"/>
    <property type="evidence" value="ECO:0007669"/>
    <property type="project" value="UniProtKB-ARBA"/>
</dbReference>
<evidence type="ECO:0000256" key="3">
    <source>
        <dbReference type="ARBA" id="ARBA00020987"/>
    </source>
</evidence>
<comment type="function">
    <text evidence="11">Histone methyltransferase that specifically trimethylates histone H3 to form H3K79me3. This methylation is required for telomere silencing and for the pachytene checkpoint during the meiotic cell cycle by allowing the recruitment of RAD9 to double strand breaks. Nucleosomes are preferred as substrate compared to free histone.</text>
</comment>
<feature type="compositionally biased region" description="Polar residues" evidence="13">
    <location>
        <begin position="424"/>
        <end position="433"/>
    </location>
</feature>
<keyword evidence="5 11" id="KW-0808">Transferase</keyword>
<gene>
    <name evidence="15" type="ORF">NQ315_015058</name>
</gene>
<organism evidence="15 16">
    <name type="scientific">Exocentrus adspersus</name>
    <dbReference type="NCBI Taxonomy" id="1586481"/>
    <lineage>
        <taxon>Eukaryota</taxon>
        <taxon>Metazoa</taxon>
        <taxon>Ecdysozoa</taxon>
        <taxon>Arthropoda</taxon>
        <taxon>Hexapoda</taxon>
        <taxon>Insecta</taxon>
        <taxon>Pterygota</taxon>
        <taxon>Neoptera</taxon>
        <taxon>Endopterygota</taxon>
        <taxon>Coleoptera</taxon>
        <taxon>Polyphaga</taxon>
        <taxon>Cucujiformia</taxon>
        <taxon>Chrysomeloidea</taxon>
        <taxon>Cerambycidae</taxon>
        <taxon>Lamiinae</taxon>
        <taxon>Acanthocinini</taxon>
        <taxon>Exocentrus</taxon>
    </lineage>
</organism>
<evidence type="ECO:0000256" key="6">
    <source>
        <dbReference type="ARBA" id="ARBA00022691"/>
    </source>
</evidence>
<keyword evidence="4 11" id="KW-0489">Methyltransferase</keyword>
<evidence type="ECO:0000256" key="7">
    <source>
        <dbReference type="ARBA" id="ARBA00022853"/>
    </source>
</evidence>
<dbReference type="GO" id="GO:0140956">
    <property type="term" value="F:histone H3K79 trimethyltransferase activity"/>
    <property type="evidence" value="ECO:0007669"/>
    <property type="project" value="UniProtKB-EC"/>
</dbReference>
<dbReference type="Gene3D" id="1.10.260.60">
    <property type="match status" value="1"/>
</dbReference>
<feature type="region of interest" description="Disordered" evidence="13">
    <location>
        <begin position="762"/>
        <end position="830"/>
    </location>
</feature>
<dbReference type="EMBL" id="JANEYG010000023">
    <property type="protein sequence ID" value="KAJ8918738.1"/>
    <property type="molecule type" value="Genomic_DNA"/>
</dbReference>
<evidence type="ECO:0000313" key="16">
    <source>
        <dbReference type="Proteomes" id="UP001159042"/>
    </source>
</evidence>
<evidence type="ECO:0000256" key="1">
    <source>
        <dbReference type="ARBA" id="ARBA00004123"/>
    </source>
</evidence>
<comment type="similarity">
    <text evidence="11">Belongs to the class I-like SAM-binding methyltransferase superfamily. DOT1 family.</text>
</comment>
<dbReference type="FunFam" id="1.10.260.60:FF:000001">
    <property type="entry name" value="Histone-lysine N-methyltransferase, H3 lysine-79 specific"/>
    <property type="match status" value="1"/>
</dbReference>
<sequence>MKNMELKLHSPAGAEPVLYTWPLTSGRGNDKHDGAIEIVETIRWVCEDLPELKLPLENNILCDYDTRSYESMKSLCDRFNRAIDSVVALEKGTSLPAHRLNKYPSRGLLRHILQQTYNAAVTDPEKLNQYEPFSPEVYGETSYDLVCQMIDQIAITKDDVFIDLGSGVGQVVLQMAAATPCKICLGIERADVPSKYAESMNKNFRTWMQWYGKKYGEYKLLKGDFLTEEHREKINQATIVFVNNFAFGPSVDHQLKERFADLKDGARIVSSKSFCPLNFRITDRNLSDIGTIMHVSEMSPMRGSVSWTGKPVSYYLHLIDRTKLERYFQRLKKPQLKNADDESNSRGARERAKRDLSKQLATDSTSDSDFDDQDSNYGPTTRRAWSDYCSKDKSSQSEDDSSLSKSKRQPKKLRRKVSRGGKASIQQDKQQMQKPPAKPRRGRVKKAKSKKQIKINGLDLLHNETLLSTSPQAIGKKLPPAPGCVDQQLTALSSEIIVHNELDIPEEPAETPYGLQVLLDMFKGHYMQMLHQMKSPLYKSTVESQIEEEKERNKKLKSRAAQLEKQIKVLIDDSVALLKARMSELGINATSPVDLLAKAKEIVCRHKELQAKASKLQGQVANLEAEQNTYALQRQAEVCEKYVGISASHDLSPSVAQEYILREISSTLAHRKKLQNEVSKLESDIVSLQKTTEERKQAQVLAARQQQQSAKVSRKSREYRARSQDWPDVPDIAKIEEQNPEILAQKILETGRKIEASKLSAISSKMPQLPGNPSKTTTQNGTRSSLVRNNMPAPLPITKRQKTSHNNYPTTSNMPSVNSTNNTSKNQEPPRIANFEDRLKSIITSVLNEDQQNRSKQAQPSIQPPVVPHYSCNNQNTTNSNVPQHHSTSYGSHNNYNYQNNFITPKQEDKQRKYIVQASKYTSRCETVVRQNEDNHHYVHQEGLASMMECYREEVPKVSPQVHIPRSLNPEQPDYTQVSPAKLALRRHLSQEKLAHQQMPYNPSDGIVATRTIGDLMSGEIERTLEISNQSIINAAVDMSDIQGTATLTSRSVVNANLPPRPERVNVKVPNTETPQTPKDVVVEPIRQTVYSPISRPSSTEGLEGLAYMHSHVKASSHSVQQYIPPSQLSPRQQYSPRTTVLYPTQSRAGSGNSNYSTNELYTPLPRADIKPYHESYFKEMKPPAPLEPESRSNFVPEGLAVSLQARVLAHPIKEEVDPGAYERAPAYIHQSMLPNNISSYQNQTSAIKAEGSDGLYKRDSPIIHGPIRSNIKRTSTPYLAEGHRTNFINNVSPEPHSNTSTPLVDEVQETLRARKCNEEDVDVVEEEGEEAKWQDRISSGFDRLVAFASTELDKRRRSTEGTDSCNTSPDSGIGHGHGDLPPTSMNVAPSKQTMKLNPNPKPTLFKMPTNKIYLESPTGLEQAPDESGPPRTPSPTSPQSNSLSINFSPEPVPAEKSPTRLNPALLKYQRYPEEKKKPDPHFKKKFYYREHWRDEHWSKNERHETKFKPKGKDWDWNKDHHNDIHRLVGDGWGRSHDYNWKN</sequence>
<feature type="compositionally biased region" description="Polar residues" evidence="13">
    <location>
        <begin position="1362"/>
        <end position="1371"/>
    </location>
</feature>
<feature type="compositionally biased region" description="Basic and acidic residues" evidence="13">
    <location>
        <begin position="715"/>
        <end position="724"/>
    </location>
</feature>
<comment type="catalytic activity">
    <reaction evidence="10 11">
        <text>L-lysyl(79)-[histone H3] + 3 S-adenosyl-L-methionine = N(6),N(6),N(6)-trimethyl-L-lysyl(79)-[histone H3] + 3 S-adenosyl-L-homocysteine + 3 H(+)</text>
        <dbReference type="Rhea" id="RHEA:60328"/>
        <dbReference type="Rhea" id="RHEA-COMP:15549"/>
        <dbReference type="Rhea" id="RHEA-COMP:15552"/>
        <dbReference type="ChEBI" id="CHEBI:15378"/>
        <dbReference type="ChEBI" id="CHEBI:29969"/>
        <dbReference type="ChEBI" id="CHEBI:57856"/>
        <dbReference type="ChEBI" id="CHEBI:59789"/>
        <dbReference type="ChEBI" id="CHEBI:61961"/>
        <dbReference type="EC" id="2.1.1.360"/>
    </reaction>
</comment>
<feature type="region of interest" description="Disordered" evidence="13">
    <location>
        <begin position="1354"/>
        <end position="1407"/>
    </location>
</feature>
<evidence type="ECO:0000256" key="9">
    <source>
        <dbReference type="ARBA" id="ARBA00029821"/>
    </source>
</evidence>
<accession>A0AAV8VWU0</accession>
<feature type="domain" description="DOT1" evidence="14">
    <location>
        <begin position="15"/>
        <end position="332"/>
    </location>
</feature>
<dbReference type="CDD" id="cd20902">
    <property type="entry name" value="CC_DOT1L"/>
    <property type="match status" value="1"/>
</dbReference>
<feature type="compositionally biased region" description="Basic and acidic residues" evidence="13">
    <location>
        <begin position="338"/>
        <end position="357"/>
    </location>
</feature>
<feature type="region of interest" description="Disordered" evidence="13">
    <location>
        <begin position="336"/>
        <end position="451"/>
    </location>
</feature>
<protein>
    <recommendedName>
        <fullName evidence="3 11">Histone-lysine N-methyltransferase, H3 lysine-79 specific</fullName>
        <ecNumber evidence="2 11">2.1.1.360</ecNumber>
    </recommendedName>
    <alternativeName>
        <fullName evidence="9 11">Histone H3-K79 methyltransferase</fullName>
    </alternativeName>
</protein>
<reference evidence="15 16" key="1">
    <citation type="journal article" date="2023" name="Insect Mol. Biol.">
        <title>Genome sequencing provides insights into the evolution of gene families encoding plant cell wall-degrading enzymes in longhorned beetles.</title>
        <authorList>
            <person name="Shin N.R."/>
            <person name="Okamura Y."/>
            <person name="Kirsch R."/>
            <person name="Pauchet Y."/>
        </authorList>
    </citation>
    <scope>NUCLEOTIDE SEQUENCE [LARGE SCALE GENOMIC DNA]</scope>
    <source>
        <strain evidence="15">EAD_L_NR</strain>
    </source>
</reference>
<keyword evidence="7 11" id="KW-0156">Chromatin regulator</keyword>
<feature type="coiled-coil region" evidence="12">
    <location>
        <begin position="539"/>
        <end position="573"/>
    </location>
</feature>
<dbReference type="PANTHER" id="PTHR21451:SF0">
    <property type="entry name" value="HISTONE-LYSINE N-METHYLTRANSFERASE, H3 LYSINE-79 SPECIFIC"/>
    <property type="match status" value="1"/>
</dbReference>
<dbReference type="PROSITE" id="PS51569">
    <property type="entry name" value="DOT1"/>
    <property type="match status" value="1"/>
</dbReference>
<dbReference type="Proteomes" id="UP001159042">
    <property type="component" value="Unassembled WGS sequence"/>
</dbReference>
<evidence type="ECO:0000256" key="11">
    <source>
        <dbReference type="RuleBase" id="RU271113"/>
    </source>
</evidence>
<dbReference type="InterPro" id="IPR029063">
    <property type="entry name" value="SAM-dependent_MTases_sf"/>
</dbReference>
<feature type="region of interest" description="Disordered" evidence="13">
    <location>
        <begin position="1420"/>
        <end position="1461"/>
    </location>
</feature>
<dbReference type="SUPFAM" id="SSF53335">
    <property type="entry name" value="S-adenosyl-L-methionine-dependent methyltransferases"/>
    <property type="match status" value="1"/>
</dbReference>
<evidence type="ECO:0000259" key="14">
    <source>
        <dbReference type="PROSITE" id="PS51569"/>
    </source>
</evidence>
<comment type="subcellular location">
    <subcellularLocation>
        <location evidence="1 11">Nucleus</location>
    </subcellularLocation>
</comment>
<proteinExistence type="inferred from homology"/>
<feature type="compositionally biased region" description="Low complexity" evidence="13">
    <location>
        <begin position="700"/>
        <end position="710"/>
    </location>
</feature>
<feature type="compositionally biased region" description="Polar residues" evidence="13">
    <location>
        <begin position="762"/>
        <end position="788"/>
    </location>
</feature>
<feature type="compositionally biased region" description="Polar residues" evidence="13">
    <location>
        <begin position="1384"/>
        <end position="1397"/>
    </location>
</feature>
<dbReference type="FunFam" id="3.40.50.150:FF:000033">
    <property type="entry name" value="Histone-lysine N-methyltransferase, H3 lysine-79 specific"/>
    <property type="match status" value="1"/>
</dbReference>
<dbReference type="InterPro" id="IPR025789">
    <property type="entry name" value="DOT1_dom"/>
</dbReference>
<feature type="region of interest" description="Disordered" evidence="13">
    <location>
        <begin position="700"/>
        <end position="724"/>
    </location>
</feature>
<dbReference type="GO" id="GO:0006281">
    <property type="term" value="P:DNA repair"/>
    <property type="evidence" value="ECO:0007669"/>
    <property type="project" value="TreeGrafter"/>
</dbReference>
<name>A0AAV8VWU0_9CUCU</name>
<keyword evidence="6 11" id="KW-0949">S-adenosyl-L-methionine</keyword>
<evidence type="ECO:0000256" key="12">
    <source>
        <dbReference type="SAM" id="Coils"/>
    </source>
</evidence>
<comment type="caution">
    <text evidence="15">The sequence shown here is derived from an EMBL/GenBank/DDBJ whole genome shotgun (WGS) entry which is preliminary data.</text>
</comment>
<evidence type="ECO:0000256" key="13">
    <source>
        <dbReference type="SAM" id="MobiDB-lite"/>
    </source>
</evidence>
<dbReference type="CDD" id="cd02440">
    <property type="entry name" value="AdoMet_MTases"/>
    <property type="match status" value="1"/>
</dbReference>
<dbReference type="PANTHER" id="PTHR21451">
    <property type="entry name" value="HISTONE H3 METHYLTRANSFERASE"/>
    <property type="match status" value="1"/>
</dbReference>
<dbReference type="Pfam" id="PF08123">
    <property type="entry name" value="DOT1"/>
    <property type="match status" value="1"/>
</dbReference>
<evidence type="ECO:0000313" key="15">
    <source>
        <dbReference type="EMBL" id="KAJ8918738.1"/>
    </source>
</evidence>
<evidence type="ECO:0000256" key="5">
    <source>
        <dbReference type="ARBA" id="ARBA00022679"/>
    </source>
</evidence>
<feature type="compositionally biased region" description="Polar residues" evidence="13">
    <location>
        <begin position="804"/>
        <end position="827"/>
    </location>
</feature>
<evidence type="ECO:0000256" key="8">
    <source>
        <dbReference type="ARBA" id="ARBA00023242"/>
    </source>
</evidence>
<evidence type="ECO:0000256" key="10">
    <source>
        <dbReference type="ARBA" id="ARBA00047770"/>
    </source>
</evidence>
<dbReference type="EC" id="2.1.1.360" evidence="2 11"/>
<keyword evidence="8 11" id="KW-0539">Nucleus</keyword>
<keyword evidence="12" id="KW-0175">Coiled coil</keyword>
<dbReference type="InterPro" id="IPR030445">
    <property type="entry name" value="H3-K79_meTrfase"/>
</dbReference>
<evidence type="ECO:0000256" key="2">
    <source>
        <dbReference type="ARBA" id="ARBA00012190"/>
    </source>
</evidence>
<dbReference type="GO" id="GO:0032259">
    <property type="term" value="P:methylation"/>
    <property type="evidence" value="ECO:0007669"/>
    <property type="project" value="UniProtKB-KW"/>
</dbReference>